<keyword evidence="4" id="KW-1185">Reference proteome</keyword>
<dbReference type="InterPro" id="IPR005321">
    <property type="entry name" value="Peptidase_S58_DmpA"/>
</dbReference>
<comment type="similarity">
    <text evidence="1">Belongs to the peptidase S58 family.</text>
</comment>
<name>A0A1V2IEM8_9ACTN</name>
<dbReference type="AlphaFoldDB" id="A0A1V2IEM8"/>
<evidence type="ECO:0000256" key="2">
    <source>
        <dbReference type="SAM" id="MobiDB-lite"/>
    </source>
</evidence>
<dbReference type="EMBL" id="MOMC01000016">
    <property type="protein sequence ID" value="ONH31525.1"/>
    <property type="molecule type" value="Genomic_DNA"/>
</dbReference>
<gene>
    <name evidence="3" type="ORF">BL253_09645</name>
</gene>
<dbReference type="SUPFAM" id="SSF56266">
    <property type="entry name" value="DmpA/ArgJ-like"/>
    <property type="match status" value="1"/>
</dbReference>
<dbReference type="Gene3D" id="3.60.70.12">
    <property type="entry name" value="L-amino peptidase D-ALA esterase/amidase"/>
    <property type="match status" value="1"/>
</dbReference>
<organism evidence="3 4">
    <name type="scientific">Pseudofrankia asymbiotica</name>
    <dbReference type="NCBI Taxonomy" id="1834516"/>
    <lineage>
        <taxon>Bacteria</taxon>
        <taxon>Bacillati</taxon>
        <taxon>Actinomycetota</taxon>
        <taxon>Actinomycetes</taxon>
        <taxon>Frankiales</taxon>
        <taxon>Frankiaceae</taxon>
        <taxon>Pseudofrankia</taxon>
    </lineage>
</organism>
<dbReference type="InterPro" id="IPR016117">
    <property type="entry name" value="ArgJ-like_dom_sf"/>
</dbReference>
<dbReference type="Pfam" id="PF03576">
    <property type="entry name" value="Peptidase_S58"/>
    <property type="match status" value="1"/>
</dbReference>
<accession>A0A1V2IEM8</accession>
<dbReference type="GO" id="GO:0004177">
    <property type="term" value="F:aminopeptidase activity"/>
    <property type="evidence" value="ECO:0007669"/>
    <property type="project" value="TreeGrafter"/>
</dbReference>
<reference evidence="4" key="1">
    <citation type="submission" date="2016-10" db="EMBL/GenBank/DDBJ databases">
        <title>Frankia sp. NRRL B-16386 Genome sequencing.</title>
        <authorList>
            <person name="Ghodhbane-Gtari F."/>
            <person name="Swanson E."/>
            <person name="Gueddou A."/>
            <person name="Hezbri K."/>
            <person name="Ktari K."/>
            <person name="Nouioui I."/>
            <person name="Morris K."/>
            <person name="Simpson S."/>
            <person name="Abebe-Akele F."/>
            <person name="Thomas K."/>
            <person name="Gtari M."/>
            <person name="Tisa L.S."/>
        </authorList>
    </citation>
    <scope>NUCLEOTIDE SEQUENCE [LARGE SCALE GENOMIC DNA]</scope>
    <source>
        <strain evidence="4">NRRL B-16386</strain>
    </source>
</reference>
<feature type="region of interest" description="Disordered" evidence="2">
    <location>
        <begin position="220"/>
        <end position="245"/>
    </location>
</feature>
<protein>
    <submittedName>
        <fullName evidence="3">Hydrolase</fullName>
    </submittedName>
</protein>
<proteinExistence type="inferred from homology"/>
<keyword evidence="3" id="KW-0378">Hydrolase</keyword>
<dbReference type="PANTHER" id="PTHR36512">
    <property type="entry name" value="D-AMINOPEPTIDASE"/>
    <property type="match status" value="1"/>
</dbReference>
<sequence>MTDVPGIAVGHARRVDDGWRTGVTVVLAPPGGAAGGVDVAGGAPGTRETDLLDPRNAVELVHAVVLTGGSAFGLAAADGVMRRLADAGIGFPVGPAGVVPIVPGAVIFDLGRGGASPASHAVPGPELGALAYDNATAGPVARGTVGAGTGAVSDALAGGVGGASTALGDGTIVAALAVVNSAGSAVDPRTGRLYGDLDAELPSPDPELLAAWLASDRAPRPFPPDFATTARESGPRGGSAPPDPRVSGLLMNTTIGVVATDATLTKAQCWRLAASAHDGMARAIRPVHTMVDGDSVFALATGARPAGNLNELLAAAADTFARAVADALYQATGYPDLPGYRHLLLGGHHPA</sequence>
<dbReference type="CDD" id="cd02252">
    <property type="entry name" value="nylC_like"/>
    <property type="match status" value="1"/>
</dbReference>
<comment type="caution">
    <text evidence="3">The sequence shown here is derived from an EMBL/GenBank/DDBJ whole genome shotgun (WGS) entry which is preliminary data.</text>
</comment>
<evidence type="ECO:0000256" key="1">
    <source>
        <dbReference type="ARBA" id="ARBA00007068"/>
    </source>
</evidence>
<evidence type="ECO:0000313" key="4">
    <source>
        <dbReference type="Proteomes" id="UP000188929"/>
    </source>
</evidence>
<dbReference type="Proteomes" id="UP000188929">
    <property type="component" value="Unassembled WGS sequence"/>
</dbReference>
<dbReference type="PANTHER" id="PTHR36512:SF3">
    <property type="entry name" value="BLR5678 PROTEIN"/>
    <property type="match status" value="1"/>
</dbReference>
<dbReference type="STRING" id="1834516.BL253_09645"/>
<evidence type="ECO:0000313" key="3">
    <source>
        <dbReference type="EMBL" id="ONH31525.1"/>
    </source>
</evidence>